<reference evidence="2 3" key="1">
    <citation type="submission" date="2019-03" db="EMBL/GenBank/DDBJ databases">
        <title>Horizontal Gene Transfer Machinery in Histophilus somni.</title>
        <authorList>
            <person name="Mostafa Nazari M."/>
            <person name="Liljebjelke K."/>
        </authorList>
    </citation>
    <scope>NUCLEOTIDE SEQUENCE [LARGE SCALE GENOMIC DNA]</scope>
    <source>
        <strain evidence="2 3">UOC-EPH-KLM-04</strain>
    </source>
</reference>
<sequence>MYAVDNDSGVKTMPEIKSPKFNATEPRWFSEGGNGVAPSYPGADWFNIVQAELLNVLKDGGIEPNKTQLNQITTAIRQIVANAVSSGLNGKANTEHGHTISQITDLQTALDEAGKKGLPVGAIVAFPRAVANPVGFLKCDGTTFTQSLYPDLYRVLGNQNKLPNLTRSDVGMTAYFTTDNIPAGWIAFDQIRNRVTQSAYPELYRYLTAKYDSISSVPLAEDRFIRNAHGDLTVGQTQEDAIRNITGTIGQFSDRANRATAGAFNTQNWGEGAGLGGGRQGVKIDFDASRVVPTDTENRPKSLVLKLCIKARNSLDDVQFCIKAFGGVLDVGLMDASQIAVALQSKSDLDHLHTVEQITDFNNAVAAQFEYQKIGDFEVRKYPDGTMTQSGKISFDYARGMFLNKEIIFPFAFNDVPNISTSMVKAGIEKYTREADELNINVISTGITTTKFVINLIDVDSHDSNPAISVDFTATGRWK</sequence>
<comment type="caution">
    <text evidence="2">The sequence shown here is derived from an EMBL/GenBank/DDBJ whole genome shotgun (WGS) entry which is preliminary data.</text>
</comment>
<evidence type="ECO:0000313" key="2">
    <source>
        <dbReference type="EMBL" id="TEW31381.1"/>
    </source>
</evidence>
<dbReference type="Pfam" id="PF07484">
    <property type="entry name" value="Collar"/>
    <property type="match status" value="1"/>
</dbReference>
<dbReference type="SUPFAM" id="SSF88874">
    <property type="entry name" value="Receptor-binding domain of short tail fibre protein gp12"/>
    <property type="match status" value="1"/>
</dbReference>
<feature type="domain" description="Phage tail collar" evidence="1">
    <location>
        <begin position="121"/>
        <end position="165"/>
    </location>
</feature>
<gene>
    <name evidence="2" type="ORF">E2R48_00535</name>
</gene>
<dbReference type="Gene3D" id="3.90.1340.10">
    <property type="entry name" value="Phage tail collar domain"/>
    <property type="match status" value="1"/>
</dbReference>
<protein>
    <recommendedName>
        <fullName evidence="1">Phage tail collar domain-containing protein</fullName>
    </recommendedName>
</protein>
<evidence type="ECO:0000313" key="3">
    <source>
        <dbReference type="Proteomes" id="UP000297565"/>
    </source>
</evidence>
<dbReference type="InterPro" id="IPR011083">
    <property type="entry name" value="Phage_tail_collar_dom"/>
</dbReference>
<dbReference type="Proteomes" id="UP000297565">
    <property type="component" value="Unassembled WGS sequence"/>
</dbReference>
<dbReference type="InterPro" id="IPR037053">
    <property type="entry name" value="Phage_tail_collar_dom_sf"/>
</dbReference>
<evidence type="ECO:0000259" key="1">
    <source>
        <dbReference type="Pfam" id="PF07484"/>
    </source>
</evidence>
<accession>A0AAX2S5U6</accession>
<dbReference type="EMBL" id="SNRV01000001">
    <property type="protein sequence ID" value="TEW31381.1"/>
    <property type="molecule type" value="Genomic_DNA"/>
</dbReference>
<organism evidence="2 3">
    <name type="scientific">Histophilus somni</name>
    <name type="common">Haemophilus somnus</name>
    <dbReference type="NCBI Taxonomy" id="731"/>
    <lineage>
        <taxon>Bacteria</taxon>
        <taxon>Pseudomonadati</taxon>
        <taxon>Pseudomonadota</taxon>
        <taxon>Gammaproteobacteria</taxon>
        <taxon>Pasteurellales</taxon>
        <taxon>Pasteurellaceae</taxon>
        <taxon>Histophilus</taxon>
    </lineage>
</organism>
<dbReference type="Pfam" id="PF12789">
    <property type="entry name" value="PTR"/>
    <property type="match status" value="2"/>
</dbReference>
<dbReference type="AlphaFoldDB" id="A0AAX2S5U6"/>
<dbReference type="RefSeq" id="WP_134244357.1">
    <property type="nucleotide sequence ID" value="NZ_SNRV01000001.1"/>
</dbReference>
<proteinExistence type="predicted"/>
<name>A0AAX2S5U6_HISSO</name>